<sequence length="143" mass="16287">MRYQNGTNLKGHTALLSGQLLRAVNFLHSEFMISHMDIKPDNLVLDVKTYSIPILKIINFDIAITTNTHMKTSLTCGTKDYMAPEVQEGRSYYPFLANLYLCSICMEELLGLESPEDCTHCHKAFRVFAKKNYADTLPRSVLH</sequence>
<dbReference type="OrthoDB" id="4062651at2759"/>
<dbReference type="InterPro" id="IPR000719">
    <property type="entry name" value="Prot_kinase_dom"/>
</dbReference>
<dbReference type="GO" id="GO:0004672">
    <property type="term" value="F:protein kinase activity"/>
    <property type="evidence" value="ECO:0007669"/>
    <property type="project" value="InterPro"/>
</dbReference>
<dbReference type="Pfam" id="PF00069">
    <property type="entry name" value="Pkinase"/>
    <property type="match status" value="1"/>
</dbReference>
<dbReference type="EMBL" id="ML769623">
    <property type="protein sequence ID" value="KAE9391460.1"/>
    <property type="molecule type" value="Genomic_DNA"/>
</dbReference>
<accession>A0A6A4H1B3</accession>
<keyword evidence="3" id="KW-1185">Reference proteome</keyword>
<gene>
    <name evidence="2" type="ORF">BT96DRAFT_888657</name>
</gene>
<reference evidence="2" key="1">
    <citation type="journal article" date="2019" name="Environ. Microbiol.">
        <title>Fungal ecological strategies reflected in gene transcription - a case study of two litter decomposers.</title>
        <authorList>
            <person name="Barbi F."/>
            <person name="Kohler A."/>
            <person name="Barry K."/>
            <person name="Baskaran P."/>
            <person name="Daum C."/>
            <person name="Fauchery L."/>
            <person name="Ihrmark K."/>
            <person name="Kuo A."/>
            <person name="LaButti K."/>
            <person name="Lipzen A."/>
            <person name="Morin E."/>
            <person name="Grigoriev I.V."/>
            <person name="Henrissat B."/>
            <person name="Lindahl B."/>
            <person name="Martin F."/>
        </authorList>
    </citation>
    <scope>NUCLEOTIDE SEQUENCE</scope>
    <source>
        <strain evidence="2">JB14</strain>
    </source>
</reference>
<dbReference type="InterPro" id="IPR011009">
    <property type="entry name" value="Kinase-like_dom_sf"/>
</dbReference>
<evidence type="ECO:0000313" key="3">
    <source>
        <dbReference type="Proteomes" id="UP000799118"/>
    </source>
</evidence>
<evidence type="ECO:0000259" key="1">
    <source>
        <dbReference type="PROSITE" id="PS50011"/>
    </source>
</evidence>
<dbReference type="GO" id="GO:0005524">
    <property type="term" value="F:ATP binding"/>
    <property type="evidence" value="ECO:0007669"/>
    <property type="project" value="InterPro"/>
</dbReference>
<dbReference type="SUPFAM" id="SSF56112">
    <property type="entry name" value="Protein kinase-like (PK-like)"/>
    <property type="match status" value="1"/>
</dbReference>
<evidence type="ECO:0000313" key="2">
    <source>
        <dbReference type="EMBL" id="KAE9391460.1"/>
    </source>
</evidence>
<proteinExistence type="predicted"/>
<protein>
    <recommendedName>
        <fullName evidence="1">Protein kinase domain-containing protein</fullName>
    </recommendedName>
</protein>
<dbReference type="PROSITE" id="PS00108">
    <property type="entry name" value="PROTEIN_KINASE_ST"/>
    <property type="match status" value="1"/>
</dbReference>
<dbReference type="AlphaFoldDB" id="A0A6A4H1B3"/>
<dbReference type="Proteomes" id="UP000799118">
    <property type="component" value="Unassembled WGS sequence"/>
</dbReference>
<feature type="domain" description="Protein kinase" evidence="1">
    <location>
        <begin position="1"/>
        <end position="143"/>
    </location>
</feature>
<dbReference type="Gene3D" id="1.10.510.10">
    <property type="entry name" value="Transferase(Phosphotransferase) domain 1"/>
    <property type="match status" value="1"/>
</dbReference>
<organism evidence="2 3">
    <name type="scientific">Gymnopus androsaceus JB14</name>
    <dbReference type="NCBI Taxonomy" id="1447944"/>
    <lineage>
        <taxon>Eukaryota</taxon>
        <taxon>Fungi</taxon>
        <taxon>Dikarya</taxon>
        <taxon>Basidiomycota</taxon>
        <taxon>Agaricomycotina</taxon>
        <taxon>Agaricomycetes</taxon>
        <taxon>Agaricomycetidae</taxon>
        <taxon>Agaricales</taxon>
        <taxon>Marasmiineae</taxon>
        <taxon>Omphalotaceae</taxon>
        <taxon>Gymnopus</taxon>
    </lineage>
</organism>
<name>A0A6A4H1B3_9AGAR</name>
<dbReference type="InterPro" id="IPR008271">
    <property type="entry name" value="Ser/Thr_kinase_AS"/>
</dbReference>
<dbReference type="PANTHER" id="PTHR24347">
    <property type="entry name" value="SERINE/THREONINE-PROTEIN KINASE"/>
    <property type="match status" value="1"/>
</dbReference>
<dbReference type="PROSITE" id="PS50011">
    <property type="entry name" value="PROTEIN_KINASE_DOM"/>
    <property type="match status" value="1"/>
</dbReference>